<evidence type="ECO:0008006" key="4">
    <source>
        <dbReference type="Google" id="ProtNLM"/>
    </source>
</evidence>
<gene>
    <name evidence="2" type="ORF">OSR52_01515</name>
</gene>
<keyword evidence="1" id="KW-1133">Transmembrane helix</keyword>
<dbReference type="PANTHER" id="PTHR35807">
    <property type="entry name" value="TRANSCRIPTIONAL REGULATOR REDD-RELATED"/>
    <property type="match status" value="1"/>
</dbReference>
<dbReference type="InterPro" id="IPR051677">
    <property type="entry name" value="AfsR-DnrI-RedD_regulator"/>
</dbReference>
<keyword evidence="3" id="KW-1185">Reference proteome</keyword>
<reference evidence="2" key="1">
    <citation type="submission" date="2022-11" db="EMBL/GenBank/DDBJ databases">
        <title>High-quality draft genome sequence of Galbibacter sp. strain CMA-7.</title>
        <authorList>
            <person name="Wei L."/>
            <person name="Dong C."/>
            <person name="Shao Z."/>
        </authorList>
    </citation>
    <scope>NUCLEOTIDE SEQUENCE</scope>
    <source>
        <strain evidence="2">CMA-7</strain>
    </source>
</reference>
<dbReference type="InterPro" id="IPR015915">
    <property type="entry name" value="Kelch-typ_b-propeller"/>
</dbReference>
<name>A0ABT6FMX3_9FLAO</name>
<feature type="transmembrane region" description="Helical" evidence="1">
    <location>
        <begin position="552"/>
        <end position="570"/>
    </location>
</feature>
<dbReference type="Gene3D" id="2.120.10.80">
    <property type="entry name" value="Kelch-type beta propeller"/>
    <property type="match status" value="1"/>
</dbReference>
<protein>
    <recommendedName>
        <fullName evidence="4">Galactose oxidase</fullName>
    </recommendedName>
</protein>
<comment type="caution">
    <text evidence="2">The sequence shown here is derived from an EMBL/GenBank/DDBJ whole genome shotgun (WGS) entry which is preliminary data.</text>
</comment>
<dbReference type="RefSeq" id="WP_277898287.1">
    <property type="nucleotide sequence ID" value="NZ_JAPMUA010000001.1"/>
</dbReference>
<dbReference type="SUPFAM" id="SSF117281">
    <property type="entry name" value="Kelch motif"/>
    <property type="match status" value="1"/>
</dbReference>
<sequence length="836" mass="97600">MNILKLTFYFLLISDVFIINAQTYLNEGLYFASHEVIQDERTSLNITPDNPLFLKRGFTLEFDANFRKGDGYYGDIVRVIGDDKLNIDLVSNLNTNEANFWLVVKDTILFTVKWNEIPDGSFDKWINIKLKINQEDSIISLSLNGHTLHKRSKTIHGIKNYNIVFGASNIKPFITTDVCPMTLKNIKIFNHNSKLIRHWILGKHSKNNSVYDEISSKKALVYNPIWKIDRHLHWKKKREYTFDKLIGIAKDNINNRIFFIDPKAVYAYHLNSNHIDTLKYTGHPYFCQSNTFIYNKYTDELWSYNFDNEDINIFNIKNKSWSINNTNCLETDFWHHNKLISPKDSSLITFGGYGHYRYKNIIKNIRIDKNWTNYEIKDSISPRYLSGAGILDNDHFLIFGGYGSKTGRQEVNSEYYYDLYSINFNNFNISQKWKYTNTSDNPFVPLESLIIDQETRNFYTLVYNNSNFNTHLNLVRYSIDQPQQVLYQDSIPYNFLDVRSWGTLILNNKKNKLTAVTASDNTIKLYDLAYPPLLENEVFQDNPNYLINWERWLVFGMILILILFFIKQIISKFKQKENKISHTANYPKKINYLKGSKKRESAIYLLGGLQVYDREGKDITALFTPTLKSLFLLIVLYTVKNQKGISSIKLTELIWFDKSESSARNNRNVNISKLRILLEKIGNIEITNDNTYWKVSMDENIYCDYIKTIQVLDSLSEHPLKEGTIVKLLQTVSAGEICPNIQIEWMDTFKVDFSNRVINGLEFIAKSKTDPNLLNAIADCILKYDPLNEEAITLKCKSLYKIGKKGLAKQCYDIFRKEYEALLGTEFTKSFSNIIK</sequence>
<evidence type="ECO:0000313" key="2">
    <source>
        <dbReference type="EMBL" id="MDG3584527.1"/>
    </source>
</evidence>
<organism evidence="2 3">
    <name type="scientific">Galbibacter pacificus</name>
    <dbReference type="NCBI Taxonomy" id="2996052"/>
    <lineage>
        <taxon>Bacteria</taxon>
        <taxon>Pseudomonadati</taxon>
        <taxon>Bacteroidota</taxon>
        <taxon>Flavobacteriia</taxon>
        <taxon>Flavobacteriales</taxon>
        <taxon>Flavobacteriaceae</taxon>
        <taxon>Galbibacter</taxon>
    </lineage>
</organism>
<dbReference type="PANTHER" id="PTHR35807:SF1">
    <property type="entry name" value="TRANSCRIPTIONAL REGULATOR REDD"/>
    <property type="match status" value="1"/>
</dbReference>
<evidence type="ECO:0000313" key="3">
    <source>
        <dbReference type="Proteomes" id="UP001153642"/>
    </source>
</evidence>
<accession>A0ABT6FMX3</accession>
<dbReference type="EMBL" id="JAPMUA010000001">
    <property type="protein sequence ID" value="MDG3584527.1"/>
    <property type="molecule type" value="Genomic_DNA"/>
</dbReference>
<keyword evidence="1" id="KW-0472">Membrane</keyword>
<dbReference type="Proteomes" id="UP001153642">
    <property type="component" value="Unassembled WGS sequence"/>
</dbReference>
<keyword evidence="1" id="KW-0812">Transmembrane</keyword>
<evidence type="ECO:0000256" key="1">
    <source>
        <dbReference type="SAM" id="Phobius"/>
    </source>
</evidence>
<proteinExistence type="predicted"/>